<feature type="repeat" description="TPR" evidence="3">
    <location>
        <begin position="30"/>
        <end position="63"/>
    </location>
</feature>
<dbReference type="NCBIfam" id="TIGR04390">
    <property type="entry name" value="OMP_YaiO_dom"/>
    <property type="match status" value="1"/>
</dbReference>
<keyword evidence="1" id="KW-0677">Repeat</keyword>
<dbReference type="Pfam" id="PF14559">
    <property type="entry name" value="TPR_19"/>
    <property type="match status" value="2"/>
</dbReference>
<proteinExistence type="predicted"/>
<reference evidence="6 7" key="1">
    <citation type="submission" date="2021-01" db="EMBL/GenBank/DDBJ databases">
        <title>FDA dAtabase for Regulatory Grade micrObial Sequences (FDA-ARGOS): Supporting development and validation of Infectious Disease Dx tests.</title>
        <authorList>
            <person name="Sproer C."/>
            <person name="Gronow S."/>
            <person name="Severitt S."/>
            <person name="Schroder I."/>
            <person name="Tallon L."/>
            <person name="Sadzewicz L."/>
            <person name="Zhao X."/>
            <person name="Boylan J."/>
            <person name="Ott S."/>
            <person name="Bowen H."/>
            <person name="Vavikolanu K."/>
            <person name="Mehta A."/>
            <person name="Aluvathingal J."/>
            <person name="Nadendla S."/>
            <person name="Lowell S."/>
            <person name="Myers T."/>
            <person name="Yan Y."/>
            <person name="Sichtig H."/>
        </authorList>
    </citation>
    <scope>NUCLEOTIDE SEQUENCE [LARGE SCALE GENOMIC DNA]</scope>
    <source>
        <strain evidence="6 7">FDAARGOS_1141</strain>
    </source>
</reference>
<dbReference type="InterPro" id="IPR030887">
    <property type="entry name" value="Beta-barrel_YaiO"/>
</dbReference>
<dbReference type="InterPro" id="IPR011990">
    <property type="entry name" value="TPR-like_helical_dom_sf"/>
</dbReference>
<evidence type="ECO:0000259" key="5">
    <source>
        <dbReference type="Pfam" id="PF19413"/>
    </source>
</evidence>
<name>A0ABX7CSI7_SPHMU</name>
<feature type="signal peptide" evidence="4">
    <location>
        <begin position="1"/>
        <end position="22"/>
    </location>
</feature>
<dbReference type="PROSITE" id="PS51257">
    <property type="entry name" value="PROKAR_LIPOPROTEIN"/>
    <property type="match status" value="1"/>
</dbReference>
<feature type="chain" id="PRO_5046051690" evidence="4">
    <location>
        <begin position="23"/>
        <end position="958"/>
    </location>
</feature>
<evidence type="ECO:0000256" key="4">
    <source>
        <dbReference type="SAM" id="SignalP"/>
    </source>
</evidence>
<dbReference type="PANTHER" id="PTHR44943">
    <property type="entry name" value="CELLULOSE SYNTHASE OPERON PROTEIN C"/>
    <property type="match status" value="1"/>
</dbReference>
<evidence type="ECO:0000313" key="7">
    <source>
        <dbReference type="Proteomes" id="UP000595498"/>
    </source>
</evidence>
<keyword evidence="7" id="KW-1185">Reference proteome</keyword>
<dbReference type="PROSITE" id="PS50005">
    <property type="entry name" value="TPR"/>
    <property type="match status" value="1"/>
</dbReference>
<dbReference type="InterPro" id="IPR051685">
    <property type="entry name" value="Ycf3/AcsC/BcsC/TPR_MFPF"/>
</dbReference>
<gene>
    <name evidence="6" type="ORF">I6I98_23305</name>
</gene>
<evidence type="ECO:0000256" key="3">
    <source>
        <dbReference type="PROSITE-ProRule" id="PRU00339"/>
    </source>
</evidence>
<keyword evidence="4" id="KW-0732">Signal</keyword>
<accession>A0ABX7CSI7</accession>
<dbReference type="InterPro" id="IPR019734">
    <property type="entry name" value="TPR_rpt"/>
</dbReference>
<dbReference type="EMBL" id="CP068224">
    <property type="protein sequence ID" value="QQT53137.1"/>
    <property type="molecule type" value="Genomic_DNA"/>
</dbReference>
<dbReference type="SUPFAM" id="SSF48452">
    <property type="entry name" value="TPR-like"/>
    <property type="match status" value="3"/>
</dbReference>
<evidence type="ECO:0000256" key="2">
    <source>
        <dbReference type="ARBA" id="ARBA00022803"/>
    </source>
</evidence>
<organism evidence="6 7">
    <name type="scientific">Sphingobacterium multivorum</name>
    <dbReference type="NCBI Taxonomy" id="28454"/>
    <lineage>
        <taxon>Bacteria</taxon>
        <taxon>Pseudomonadati</taxon>
        <taxon>Bacteroidota</taxon>
        <taxon>Sphingobacteriia</taxon>
        <taxon>Sphingobacteriales</taxon>
        <taxon>Sphingobacteriaceae</taxon>
        <taxon>Sphingobacterium</taxon>
    </lineage>
</organism>
<protein>
    <submittedName>
        <fullName evidence="6">YaiO family outer membrane beta-barrel protein</fullName>
    </submittedName>
</protein>
<feature type="domain" description="YaiO beta-barrel" evidence="5">
    <location>
        <begin position="723"/>
        <end position="896"/>
    </location>
</feature>
<dbReference type="Pfam" id="PF19413">
    <property type="entry name" value="YaiO"/>
    <property type="match status" value="1"/>
</dbReference>
<dbReference type="PANTHER" id="PTHR44943:SF8">
    <property type="entry name" value="TPR REPEAT-CONTAINING PROTEIN MJ0263"/>
    <property type="match status" value="1"/>
</dbReference>
<dbReference type="SMART" id="SM00028">
    <property type="entry name" value="TPR"/>
    <property type="match status" value="10"/>
</dbReference>
<keyword evidence="2 3" id="KW-0802">TPR repeat</keyword>
<evidence type="ECO:0000256" key="1">
    <source>
        <dbReference type="ARBA" id="ARBA00022737"/>
    </source>
</evidence>
<dbReference type="Gene3D" id="1.25.40.10">
    <property type="entry name" value="Tetratricopeptide repeat domain"/>
    <property type="match status" value="4"/>
</dbReference>
<dbReference type="Proteomes" id="UP000595498">
    <property type="component" value="Chromosome"/>
</dbReference>
<evidence type="ECO:0000313" key="6">
    <source>
        <dbReference type="EMBL" id="QQT53137.1"/>
    </source>
</evidence>
<sequence length="958" mass="108913">MKFLYFSVLFFFYIITACPSHAQTWSSVRAEKLYQQAVLEIKSSQQAKALKSLEEAVKLNPAHIDAQVQLAKIYMALKRYDQSIATSQIVLRSAPSYEDVYYYIIGSYLSKNRPADALRYTEMALSRFTTNKDFGIKKLNVLDMLKRYQDGDAWGQMLLRRFPTDGNVRMAIAGHYEAKADWYKQNKMENLATSYYEKALELSPKNKDLVEKMNTIVSQGGDYDARIAKTNAILNSDSKSYTALYQKMSLLQEANRFAEALEVLRLILRYYPKDKKALELNSSLRKQAAGYYQNTDTYSLYQSILDQNPGDREALDKVIGIAASRGETVQALYWVDRALQRNGGDRLLLRKKMDFEFQLRRYQTAADIAIKLYSGNSDKEFRSEALQLVNACGNYYLQQQLPDSALLYYDHVLRLESKNLPALQGRISSFLLQNNLALVLQEIDRAITYYPNDVDLQLKKAGFLAQAGKIQQSVILSGQLYSRYPDNPKVRSLYVEQKLAAANACILVEEYEEAEVHLKALLREEPDHKDALNYLSNILDLQRRYSEALQIVQQALVSYPGDREFIQKKASILHNSSQYIAAAQVAMSLRDEYPYNPKYRTMVQEAWRAAGQGYQKRQLLDSALYCFDRVLEGNAADSLAHLNKVNLLMMKREFHQALKSVDIALQQYEYAEPLLLRKVIVLDSLEQYAAAANYADTLSKRFDQRKHREYASFLRSKTMQHAFGLSFLNSTFSGVDDAAAPPAYRIATLYYTRRLSPKVSYGAQLLFTGRQSGTGIMGEADLTYKPNKLLYWNAAIGVSNNVLLPKYRLSYSLYRQLGKGFEGEIGGRFLEVVDVKALSLVAGASKSFDPFVLNARLFAIREQQDLYFAFQAGAKYELSEADLLQASFGLGTSPDDRSRLILLPELGGVMSRSVGAGYRRTINYRTSIGLNGNYTSQKIGTATFRNQYDLLLALQVKF</sequence>